<dbReference type="Proteomes" id="UP000887572">
    <property type="component" value="Unplaced"/>
</dbReference>
<dbReference type="AlphaFoldDB" id="A0A914I8E4"/>
<sequence length="83" mass="9685">MHKREESFLFFNKQTKKFSTKFMCSDNDELLKDSCALKLTLFLLNRTQKNRANPNFSRKKHRRDSTYTSPTFASSKECIGGIA</sequence>
<name>A0A914I8E4_GLORO</name>
<evidence type="ECO:0000313" key="2">
    <source>
        <dbReference type="Proteomes" id="UP000887572"/>
    </source>
</evidence>
<evidence type="ECO:0000313" key="3">
    <source>
        <dbReference type="WBParaSite" id="Gr19_v10_g8432.t1"/>
    </source>
</evidence>
<organism evidence="2 3">
    <name type="scientific">Globodera rostochiensis</name>
    <name type="common">Golden nematode worm</name>
    <name type="synonym">Heterodera rostochiensis</name>
    <dbReference type="NCBI Taxonomy" id="31243"/>
    <lineage>
        <taxon>Eukaryota</taxon>
        <taxon>Metazoa</taxon>
        <taxon>Ecdysozoa</taxon>
        <taxon>Nematoda</taxon>
        <taxon>Chromadorea</taxon>
        <taxon>Rhabditida</taxon>
        <taxon>Tylenchina</taxon>
        <taxon>Tylenchomorpha</taxon>
        <taxon>Tylenchoidea</taxon>
        <taxon>Heteroderidae</taxon>
        <taxon>Heteroderinae</taxon>
        <taxon>Globodera</taxon>
    </lineage>
</organism>
<feature type="region of interest" description="Disordered" evidence="1">
    <location>
        <begin position="52"/>
        <end position="72"/>
    </location>
</feature>
<proteinExistence type="predicted"/>
<accession>A0A914I8E4</accession>
<evidence type="ECO:0000256" key="1">
    <source>
        <dbReference type="SAM" id="MobiDB-lite"/>
    </source>
</evidence>
<reference evidence="3" key="1">
    <citation type="submission" date="2022-11" db="UniProtKB">
        <authorList>
            <consortium name="WormBaseParasite"/>
        </authorList>
    </citation>
    <scope>IDENTIFICATION</scope>
</reference>
<dbReference type="WBParaSite" id="Gr19_v10_g8432.t1">
    <property type="protein sequence ID" value="Gr19_v10_g8432.t1"/>
    <property type="gene ID" value="Gr19_v10_g8432"/>
</dbReference>
<keyword evidence="2" id="KW-1185">Reference proteome</keyword>
<protein>
    <submittedName>
        <fullName evidence="3">Ovule protein</fullName>
    </submittedName>
</protein>